<evidence type="ECO:0000256" key="1">
    <source>
        <dbReference type="ARBA" id="ARBA00004651"/>
    </source>
</evidence>
<dbReference type="Pfam" id="PF13231">
    <property type="entry name" value="PMT_2"/>
    <property type="match status" value="1"/>
</dbReference>
<dbReference type="AlphaFoldDB" id="A0A7Z0EDW4"/>
<feature type="transmembrane region" description="Helical" evidence="9">
    <location>
        <begin position="275"/>
        <end position="300"/>
    </location>
</feature>
<dbReference type="Proteomes" id="UP000537260">
    <property type="component" value="Unassembled WGS sequence"/>
</dbReference>
<evidence type="ECO:0000256" key="3">
    <source>
        <dbReference type="ARBA" id="ARBA00022676"/>
    </source>
</evidence>
<evidence type="ECO:0000256" key="6">
    <source>
        <dbReference type="ARBA" id="ARBA00022989"/>
    </source>
</evidence>
<dbReference type="PANTHER" id="PTHR33908:SF3">
    <property type="entry name" value="UNDECAPRENYL PHOSPHATE-ALPHA-4-AMINO-4-DEOXY-L-ARABINOSE ARABINOSYL TRANSFERASE"/>
    <property type="match status" value="1"/>
</dbReference>
<sequence>MTFALAHPTSSTGSPPVSPPERGFTGTATLLGVFGFLVSFAGLWQPSYWGDEAASVLSAERSLPSLFPMWGHVDAVHGMYYLFLHAWIDMFGASELATRLPSALAIGLATAGTATLARMVVVRSGFGTRIAVIAALVFATLPRVTYMGAEARSTALATAIAVWLTVLLLHILQVSLGPDSTPRQRRRAWIGYAVLLAAGIYMFLYLVLLLPAHAVAVWLSGPHREDGLHRLGAWLRSVGVALALALPVLVYGLAQHDQISFLAHRKQADLATAMVGQWFGSALSALVAWLLIGSAILWVFRRPRLDPRLDPRLRARPHAPERRTLLVLLTWLIVPSAVLLVGTRLIAPMYSERYLSFCTPAVAIVIAIGIVALRVRWLQVCTLLLLIALMIPTFLAQRTEFAKDGGSDWRQAASVVGAGAKPGEAVVFDESTRPSRRPRLAMRLYPQDFRGLDDVTLAHPFSDTAGLWDTTVPLASVTDRLAATHTVWVLENVGSVESLRGTDVHDLESIGFTEAASTTIQRTTIIEMTR</sequence>
<feature type="domain" description="Glycosyltransferase RgtA/B/C/D-like" evidence="10">
    <location>
        <begin position="79"/>
        <end position="251"/>
    </location>
</feature>
<evidence type="ECO:0000313" key="11">
    <source>
        <dbReference type="EMBL" id="NYJ19666.1"/>
    </source>
</evidence>
<evidence type="ECO:0000256" key="8">
    <source>
        <dbReference type="SAM" id="MobiDB-lite"/>
    </source>
</evidence>
<keyword evidence="2" id="KW-1003">Cell membrane</keyword>
<evidence type="ECO:0000256" key="9">
    <source>
        <dbReference type="SAM" id="Phobius"/>
    </source>
</evidence>
<dbReference type="GO" id="GO:0009103">
    <property type="term" value="P:lipopolysaccharide biosynthetic process"/>
    <property type="evidence" value="ECO:0007669"/>
    <property type="project" value="UniProtKB-ARBA"/>
</dbReference>
<organism evidence="11 12">
    <name type="scientific">Glaciibacter psychrotolerans</name>
    <dbReference type="NCBI Taxonomy" id="670054"/>
    <lineage>
        <taxon>Bacteria</taxon>
        <taxon>Bacillati</taxon>
        <taxon>Actinomycetota</taxon>
        <taxon>Actinomycetes</taxon>
        <taxon>Micrococcales</taxon>
        <taxon>Microbacteriaceae</taxon>
        <taxon>Glaciibacter</taxon>
    </lineage>
</organism>
<feature type="transmembrane region" description="Helical" evidence="9">
    <location>
        <begin position="189"/>
        <end position="213"/>
    </location>
</feature>
<protein>
    <submittedName>
        <fullName evidence="11">Mannosyltransferase</fullName>
        <ecNumber evidence="11">2.4.1.-</ecNumber>
    </submittedName>
</protein>
<feature type="transmembrane region" description="Helical" evidence="9">
    <location>
        <begin position="100"/>
        <end position="121"/>
    </location>
</feature>
<dbReference type="EC" id="2.4.1.-" evidence="11"/>
<comment type="subcellular location">
    <subcellularLocation>
        <location evidence="1">Cell membrane</location>
        <topology evidence="1">Multi-pass membrane protein</topology>
    </subcellularLocation>
</comment>
<dbReference type="InterPro" id="IPR038731">
    <property type="entry name" value="RgtA/B/C-like"/>
</dbReference>
<feature type="transmembrane region" description="Helical" evidence="9">
    <location>
        <begin position="325"/>
        <end position="347"/>
    </location>
</feature>
<evidence type="ECO:0000259" key="10">
    <source>
        <dbReference type="Pfam" id="PF13231"/>
    </source>
</evidence>
<feature type="transmembrane region" description="Helical" evidence="9">
    <location>
        <begin position="155"/>
        <end position="177"/>
    </location>
</feature>
<dbReference type="EMBL" id="JACCFM010000001">
    <property type="protein sequence ID" value="NYJ19666.1"/>
    <property type="molecule type" value="Genomic_DNA"/>
</dbReference>
<keyword evidence="6 9" id="KW-1133">Transmembrane helix</keyword>
<keyword evidence="7 9" id="KW-0472">Membrane</keyword>
<evidence type="ECO:0000256" key="7">
    <source>
        <dbReference type="ARBA" id="ARBA00023136"/>
    </source>
</evidence>
<dbReference type="GO" id="GO:0010041">
    <property type="term" value="P:response to iron(III) ion"/>
    <property type="evidence" value="ECO:0007669"/>
    <property type="project" value="TreeGrafter"/>
</dbReference>
<keyword evidence="4 11" id="KW-0808">Transferase</keyword>
<reference evidence="11 12" key="1">
    <citation type="submission" date="2020-07" db="EMBL/GenBank/DDBJ databases">
        <title>Sequencing the genomes of 1000 actinobacteria strains.</title>
        <authorList>
            <person name="Klenk H.-P."/>
        </authorList>
    </citation>
    <scope>NUCLEOTIDE SEQUENCE [LARGE SCALE GENOMIC DNA]</scope>
    <source>
        <strain evidence="11 12">LI1</strain>
    </source>
</reference>
<feature type="transmembrane region" description="Helical" evidence="9">
    <location>
        <begin position="233"/>
        <end position="254"/>
    </location>
</feature>
<dbReference type="PANTHER" id="PTHR33908">
    <property type="entry name" value="MANNOSYLTRANSFERASE YKCB-RELATED"/>
    <property type="match status" value="1"/>
</dbReference>
<feature type="transmembrane region" description="Helical" evidence="9">
    <location>
        <begin position="377"/>
        <end position="396"/>
    </location>
</feature>
<keyword evidence="5 9" id="KW-0812">Transmembrane</keyword>
<feature type="region of interest" description="Disordered" evidence="8">
    <location>
        <begin position="1"/>
        <end position="21"/>
    </location>
</feature>
<feature type="transmembrane region" description="Helical" evidence="9">
    <location>
        <begin position="354"/>
        <end position="371"/>
    </location>
</feature>
<evidence type="ECO:0000256" key="2">
    <source>
        <dbReference type="ARBA" id="ARBA00022475"/>
    </source>
</evidence>
<dbReference type="InterPro" id="IPR050297">
    <property type="entry name" value="LipidA_mod_glycosyltrf_83"/>
</dbReference>
<evidence type="ECO:0000313" key="12">
    <source>
        <dbReference type="Proteomes" id="UP000537260"/>
    </source>
</evidence>
<dbReference type="GO" id="GO:0005886">
    <property type="term" value="C:plasma membrane"/>
    <property type="evidence" value="ECO:0007669"/>
    <property type="project" value="UniProtKB-SubCell"/>
</dbReference>
<feature type="transmembrane region" description="Helical" evidence="9">
    <location>
        <begin position="65"/>
        <end position="88"/>
    </location>
</feature>
<dbReference type="GO" id="GO:0016763">
    <property type="term" value="F:pentosyltransferase activity"/>
    <property type="evidence" value="ECO:0007669"/>
    <property type="project" value="TreeGrafter"/>
</dbReference>
<proteinExistence type="predicted"/>
<feature type="transmembrane region" description="Helical" evidence="9">
    <location>
        <begin position="24"/>
        <end position="44"/>
    </location>
</feature>
<keyword evidence="3 11" id="KW-0328">Glycosyltransferase</keyword>
<keyword evidence="12" id="KW-1185">Reference proteome</keyword>
<dbReference type="RefSeq" id="WP_179578389.1">
    <property type="nucleotide sequence ID" value="NZ_JACCFM010000001.1"/>
</dbReference>
<comment type="caution">
    <text evidence="11">The sequence shown here is derived from an EMBL/GenBank/DDBJ whole genome shotgun (WGS) entry which is preliminary data.</text>
</comment>
<name>A0A7Z0EDW4_9MICO</name>
<feature type="transmembrane region" description="Helical" evidence="9">
    <location>
        <begin position="130"/>
        <end position="149"/>
    </location>
</feature>
<accession>A0A7Z0EDW4</accession>
<evidence type="ECO:0000256" key="5">
    <source>
        <dbReference type="ARBA" id="ARBA00022692"/>
    </source>
</evidence>
<evidence type="ECO:0000256" key="4">
    <source>
        <dbReference type="ARBA" id="ARBA00022679"/>
    </source>
</evidence>
<gene>
    <name evidence="11" type="ORF">HNR05_001457</name>
</gene>